<comment type="similarity">
    <text evidence="1 7">Belongs to the bacterial ribosomal protein bL9 family.</text>
</comment>
<dbReference type="InterPro" id="IPR000244">
    <property type="entry name" value="Ribosomal_bL9"/>
</dbReference>
<dbReference type="AlphaFoldDB" id="A0A383U361"/>
<evidence type="ECO:0000313" key="10">
    <source>
        <dbReference type="EMBL" id="SZD73980.1"/>
    </source>
</evidence>
<reference evidence="10 11" key="1">
    <citation type="submission" date="2018-09" db="EMBL/GenBank/DDBJ databases">
        <authorList>
            <consortium name="Pathogen Informatics"/>
        </authorList>
    </citation>
    <scope>NUCLEOTIDE SEQUENCE [LARGE SCALE GENOMIC DNA]</scope>
    <source>
        <strain evidence="10 11">OH-22767</strain>
    </source>
</reference>
<evidence type="ECO:0000256" key="4">
    <source>
        <dbReference type="ARBA" id="ARBA00022980"/>
    </source>
</evidence>
<dbReference type="NCBIfam" id="TIGR00158">
    <property type="entry name" value="L9"/>
    <property type="match status" value="1"/>
</dbReference>
<comment type="function">
    <text evidence="7">Binds to the 23S rRNA.</text>
</comment>
<protein>
    <recommendedName>
        <fullName evidence="6 7">Large ribosomal subunit protein bL9</fullName>
    </recommendedName>
</protein>
<dbReference type="HAMAP" id="MF_00503">
    <property type="entry name" value="Ribosomal_bL9"/>
    <property type="match status" value="1"/>
</dbReference>
<dbReference type="GO" id="GO:0006412">
    <property type="term" value="P:translation"/>
    <property type="evidence" value="ECO:0007669"/>
    <property type="project" value="UniProtKB-UniRule"/>
</dbReference>
<dbReference type="InterPro" id="IPR036791">
    <property type="entry name" value="Ribosomal_bL9_C_sf"/>
</dbReference>
<dbReference type="GO" id="GO:0003735">
    <property type="term" value="F:structural constituent of ribosome"/>
    <property type="evidence" value="ECO:0007669"/>
    <property type="project" value="InterPro"/>
</dbReference>
<dbReference type="EMBL" id="UNSC01000007">
    <property type="protein sequence ID" value="SZD73980.1"/>
    <property type="molecule type" value="Genomic_DNA"/>
</dbReference>
<evidence type="ECO:0000256" key="2">
    <source>
        <dbReference type="ARBA" id="ARBA00022730"/>
    </source>
</evidence>
<keyword evidence="3 7" id="KW-0694">RNA-binding</keyword>
<organism evidence="10 11">
    <name type="scientific">Candidatus Ornithobacterium hominis</name>
    <dbReference type="NCBI Taxonomy" id="2497989"/>
    <lineage>
        <taxon>Bacteria</taxon>
        <taxon>Pseudomonadati</taxon>
        <taxon>Bacteroidota</taxon>
        <taxon>Flavobacteriia</taxon>
        <taxon>Flavobacteriales</taxon>
        <taxon>Weeksellaceae</taxon>
        <taxon>Ornithobacterium</taxon>
    </lineage>
</organism>
<dbReference type="GO" id="GO:0019843">
    <property type="term" value="F:rRNA binding"/>
    <property type="evidence" value="ECO:0007669"/>
    <property type="project" value="UniProtKB-UniRule"/>
</dbReference>
<dbReference type="InterPro" id="IPR020594">
    <property type="entry name" value="Ribosomal_bL9_bac/chp"/>
</dbReference>
<evidence type="ECO:0000256" key="7">
    <source>
        <dbReference type="HAMAP-Rule" id="MF_00503"/>
    </source>
</evidence>
<sequence>MDVILNKDIENLGFEYEIVSVKPGYGRNFLIPQGLAKLATPANREVLNKILEDRREQEEAAIAKAKKIVSSIEGLTIEISAKVGEGDKLFGSINNADLTKHLNDKGVEVERKHVQILGKNIKRLGRYHVLVKPHRDVAREFTFDVVPE</sequence>
<evidence type="ECO:0000313" key="11">
    <source>
        <dbReference type="Proteomes" id="UP000262142"/>
    </source>
</evidence>
<accession>A0A383U361</accession>
<dbReference type="InterPro" id="IPR020069">
    <property type="entry name" value="Ribosomal_bL9_C"/>
</dbReference>
<dbReference type="GO" id="GO:0005840">
    <property type="term" value="C:ribosome"/>
    <property type="evidence" value="ECO:0007669"/>
    <property type="project" value="UniProtKB-KW"/>
</dbReference>
<dbReference type="InterPro" id="IPR036935">
    <property type="entry name" value="Ribosomal_bL9_N_sf"/>
</dbReference>
<dbReference type="SUPFAM" id="SSF55653">
    <property type="entry name" value="Ribosomal protein L9 C-domain"/>
    <property type="match status" value="1"/>
</dbReference>
<evidence type="ECO:0000256" key="5">
    <source>
        <dbReference type="ARBA" id="ARBA00023274"/>
    </source>
</evidence>
<dbReference type="PANTHER" id="PTHR21368">
    <property type="entry name" value="50S RIBOSOMAL PROTEIN L9"/>
    <property type="match status" value="1"/>
</dbReference>
<dbReference type="Proteomes" id="UP000262142">
    <property type="component" value="Unassembled WGS sequence"/>
</dbReference>
<dbReference type="Gene3D" id="3.10.430.100">
    <property type="entry name" value="Ribosomal protein L9, C-terminal domain"/>
    <property type="match status" value="1"/>
</dbReference>
<keyword evidence="11" id="KW-1185">Reference proteome</keyword>
<evidence type="ECO:0000256" key="3">
    <source>
        <dbReference type="ARBA" id="ARBA00022884"/>
    </source>
</evidence>
<name>A0A383U361_9FLAO</name>
<evidence type="ECO:0000259" key="8">
    <source>
        <dbReference type="Pfam" id="PF01281"/>
    </source>
</evidence>
<gene>
    <name evidence="7 10" type="primary">rplI</name>
    <name evidence="10" type="ORF">SAMEA104719789_01435</name>
</gene>
<dbReference type="GO" id="GO:1990904">
    <property type="term" value="C:ribonucleoprotein complex"/>
    <property type="evidence" value="ECO:0007669"/>
    <property type="project" value="UniProtKB-KW"/>
</dbReference>
<proteinExistence type="inferred from homology"/>
<dbReference type="RefSeq" id="WP_119058332.1">
    <property type="nucleotide sequence ID" value="NZ_UNSC01000007.1"/>
</dbReference>
<dbReference type="Pfam" id="PF03948">
    <property type="entry name" value="Ribosomal_L9_C"/>
    <property type="match status" value="1"/>
</dbReference>
<dbReference type="SUPFAM" id="SSF55658">
    <property type="entry name" value="L9 N-domain-like"/>
    <property type="match status" value="1"/>
</dbReference>
<feature type="domain" description="Large ribosomal subunit protein bL9 C-terminal" evidence="9">
    <location>
        <begin position="64"/>
        <end position="146"/>
    </location>
</feature>
<feature type="domain" description="Ribosomal protein L9" evidence="8">
    <location>
        <begin position="1"/>
        <end position="46"/>
    </location>
</feature>
<keyword evidence="4 7" id="KW-0689">Ribosomal protein</keyword>
<dbReference type="Pfam" id="PF01281">
    <property type="entry name" value="Ribosomal_L9_N"/>
    <property type="match status" value="1"/>
</dbReference>
<evidence type="ECO:0000256" key="1">
    <source>
        <dbReference type="ARBA" id="ARBA00010605"/>
    </source>
</evidence>
<dbReference type="InterPro" id="IPR020070">
    <property type="entry name" value="Ribosomal_bL9_N"/>
</dbReference>
<dbReference type="OrthoDB" id="9788336at2"/>
<dbReference type="InterPro" id="IPR009027">
    <property type="entry name" value="Ribosomal_bL9/RNase_H1_N"/>
</dbReference>
<keyword evidence="2 7" id="KW-0699">rRNA-binding</keyword>
<evidence type="ECO:0000256" key="6">
    <source>
        <dbReference type="ARBA" id="ARBA00035292"/>
    </source>
</evidence>
<evidence type="ECO:0000259" key="9">
    <source>
        <dbReference type="Pfam" id="PF03948"/>
    </source>
</evidence>
<dbReference type="Gene3D" id="3.40.5.10">
    <property type="entry name" value="Ribosomal protein L9, N-terminal domain"/>
    <property type="match status" value="1"/>
</dbReference>
<keyword evidence="5 7" id="KW-0687">Ribonucleoprotein</keyword>